<protein>
    <submittedName>
        <fullName evidence="1">Uncharacterized protein</fullName>
    </submittedName>
</protein>
<sequence length="84" mass="8188">MFVQGVGAAGVISQGVQAPHVEDTSGALQVARFLTEAVVTVVDVADSVVGDPPGVSPDFIGLGPGGAIFADGDPVVSPALPGHP</sequence>
<gene>
    <name evidence="1" type="ORF">CacPP4_22310</name>
</gene>
<name>A0ABM7H2M4_CUTAC</name>
<evidence type="ECO:0000313" key="1">
    <source>
        <dbReference type="EMBL" id="BBK85616.1"/>
    </source>
</evidence>
<proteinExistence type="predicted"/>
<reference evidence="1 2" key="1">
    <citation type="submission" date="2019-06" db="EMBL/GenBank/DDBJ databases">
        <title>Complete genome sequence of Cutibacterium acnes subsp. acnes NBRC 107605.</title>
        <authorList>
            <person name="Miura T."/>
            <person name="Furukawa M."/>
            <person name="Shimamura M."/>
            <person name="Ohyama Y."/>
            <person name="Yamazoe A."/>
            <person name="Kawasaki H."/>
        </authorList>
    </citation>
    <scope>NUCLEOTIDE SEQUENCE [LARGE SCALE GENOMIC DNA]</scope>
    <source>
        <strain evidence="1 2">NBRC 107605</strain>
    </source>
</reference>
<keyword evidence="2" id="KW-1185">Reference proteome</keyword>
<accession>A0ABM7H2M4</accession>
<evidence type="ECO:0000313" key="2">
    <source>
        <dbReference type="Proteomes" id="UP000318594"/>
    </source>
</evidence>
<organism evidence="1 2">
    <name type="scientific">Cutibacterium acnes subsp. acnes</name>
    <dbReference type="NCBI Taxonomy" id="1734925"/>
    <lineage>
        <taxon>Bacteria</taxon>
        <taxon>Bacillati</taxon>
        <taxon>Actinomycetota</taxon>
        <taxon>Actinomycetes</taxon>
        <taxon>Propionibacteriales</taxon>
        <taxon>Propionibacteriaceae</taxon>
        <taxon>Cutibacterium</taxon>
    </lineage>
</organism>
<dbReference type="EMBL" id="AP019723">
    <property type="protein sequence ID" value="BBK85616.1"/>
    <property type="molecule type" value="Genomic_DNA"/>
</dbReference>
<dbReference type="Proteomes" id="UP000318594">
    <property type="component" value="Chromosome"/>
</dbReference>